<evidence type="ECO:0000313" key="2">
    <source>
        <dbReference type="Proteomes" id="UP000008367"/>
    </source>
</evidence>
<dbReference type="Proteomes" id="UP000008367">
    <property type="component" value="Unassembled WGS sequence"/>
</dbReference>
<reference evidence="1 2" key="1">
    <citation type="submission" date="2012-10" db="EMBL/GenBank/DDBJ databases">
        <title>Genome sequence of Vibrio Cholerae HENC-02.</title>
        <authorList>
            <person name="Eppinger M."/>
            <person name="Hasan N.A."/>
            <person name="Sengamalay N."/>
            <person name="Hine E."/>
            <person name="Su Q."/>
            <person name="Daugherty S.C."/>
            <person name="Young S."/>
            <person name="Sadzewicz L."/>
            <person name="Tallon L."/>
            <person name="Cebula T.A."/>
            <person name="Ravel J."/>
            <person name="Colwell R.R."/>
        </authorList>
    </citation>
    <scope>NUCLEOTIDE SEQUENCE [LARGE SCALE GENOMIC DNA]</scope>
    <source>
        <strain evidence="1 2">HENC-02</strain>
    </source>
</reference>
<dbReference type="AlphaFoldDB" id="A0A454D403"/>
<name>A0A454D403_VIBHA</name>
<accession>A0A454D403</accession>
<comment type="caution">
    <text evidence="1">The sequence shown here is derived from an EMBL/GenBank/DDBJ whole genome shotgun (WGS) entry which is preliminary data.</text>
</comment>
<evidence type="ECO:0000313" key="1">
    <source>
        <dbReference type="EMBL" id="EKM33417.1"/>
    </source>
</evidence>
<dbReference type="EMBL" id="AJSR01000286">
    <property type="protein sequence ID" value="EKM33417.1"/>
    <property type="molecule type" value="Genomic_DNA"/>
</dbReference>
<gene>
    <name evidence="1" type="ORF">VCHENC02_1126</name>
</gene>
<sequence>MQIAFAKCKQLQNMPQHALLLIPLSAMPFLSDKNGLNEKASLSVRGFPFNRF</sequence>
<protein>
    <submittedName>
        <fullName evidence="1">Uncharacterized protein</fullName>
    </submittedName>
</protein>
<organism evidence="1 2">
    <name type="scientific">Vibrio harveyi</name>
    <name type="common">Beneckea harveyi</name>
    <dbReference type="NCBI Taxonomy" id="669"/>
    <lineage>
        <taxon>Bacteria</taxon>
        <taxon>Pseudomonadati</taxon>
        <taxon>Pseudomonadota</taxon>
        <taxon>Gammaproteobacteria</taxon>
        <taxon>Vibrionales</taxon>
        <taxon>Vibrionaceae</taxon>
        <taxon>Vibrio</taxon>
    </lineage>
</organism>
<proteinExistence type="predicted"/>